<feature type="signal peptide" evidence="2">
    <location>
        <begin position="1"/>
        <end position="29"/>
    </location>
</feature>
<accession>A0A0A2WKY3</accession>
<dbReference type="InterPro" id="IPR035986">
    <property type="entry name" value="PKD_dom_sf"/>
</dbReference>
<dbReference type="InterPro" id="IPR003410">
    <property type="entry name" value="HYR_dom"/>
</dbReference>
<dbReference type="PROSITE" id="PS51257">
    <property type="entry name" value="PROKAR_LIPOPROTEIN"/>
    <property type="match status" value="1"/>
</dbReference>
<protein>
    <submittedName>
        <fullName evidence="4">Hyalin</fullName>
    </submittedName>
</protein>
<evidence type="ECO:0000313" key="4">
    <source>
        <dbReference type="EMBL" id="KGQ20841.1"/>
    </source>
</evidence>
<dbReference type="eggNOG" id="COG0028">
    <property type="taxonomic scope" value="Bacteria"/>
</dbReference>
<evidence type="ECO:0000259" key="3">
    <source>
        <dbReference type="PROSITE" id="PS50825"/>
    </source>
</evidence>
<dbReference type="OrthoDB" id="9808778at2"/>
<dbReference type="PANTHER" id="PTHR24273">
    <property type="entry name" value="FI04643P-RELATED"/>
    <property type="match status" value="1"/>
</dbReference>
<name>A0A0A2WKY3_9GAMM</name>
<dbReference type="eggNOG" id="COG3693">
    <property type="taxonomic scope" value="Bacteria"/>
</dbReference>
<gene>
    <name evidence="4" type="ORF">LF41_48</name>
</gene>
<dbReference type="Gene3D" id="2.60.40.10">
    <property type="entry name" value="Immunoglobulins"/>
    <property type="match status" value="5"/>
</dbReference>
<dbReference type="SUPFAM" id="SSF49299">
    <property type="entry name" value="PKD domain"/>
    <property type="match status" value="1"/>
</dbReference>
<evidence type="ECO:0000256" key="1">
    <source>
        <dbReference type="ARBA" id="ARBA00022737"/>
    </source>
</evidence>
<dbReference type="InterPro" id="IPR013783">
    <property type="entry name" value="Ig-like_fold"/>
</dbReference>
<dbReference type="EMBL" id="JRKJ01000001">
    <property type="protein sequence ID" value="KGQ20841.1"/>
    <property type="molecule type" value="Genomic_DNA"/>
</dbReference>
<feature type="chain" id="PRO_5001996384" evidence="2">
    <location>
        <begin position="30"/>
        <end position="1171"/>
    </location>
</feature>
<keyword evidence="5" id="KW-1185">Reference proteome</keyword>
<feature type="domain" description="HYR" evidence="3">
    <location>
        <begin position="739"/>
        <end position="819"/>
    </location>
</feature>
<dbReference type="eggNOG" id="COG1520">
    <property type="taxonomic scope" value="Bacteria"/>
</dbReference>
<keyword evidence="1" id="KW-0677">Repeat</keyword>
<keyword evidence="2" id="KW-0732">Signal</keyword>
<dbReference type="AlphaFoldDB" id="A0A0A2WKY3"/>
<dbReference type="Proteomes" id="UP000030518">
    <property type="component" value="Unassembled WGS sequence"/>
</dbReference>
<dbReference type="PANTHER" id="PTHR24273:SF32">
    <property type="entry name" value="HYALIN"/>
    <property type="match status" value="1"/>
</dbReference>
<dbReference type="eggNOG" id="COG3391">
    <property type="taxonomic scope" value="Bacteria"/>
</dbReference>
<organism evidence="4 5">
    <name type="scientific">Lysobacter dokdonensis DS-58</name>
    <dbReference type="NCBI Taxonomy" id="1300345"/>
    <lineage>
        <taxon>Bacteria</taxon>
        <taxon>Pseudomonadati</taxon>
        <taxon>Pseudomonadota</taxon>
        <taxon>Gammaproteobacteria</taxon>
        <taxon>Lysobacterales</taxon>
        <taxon>Lysobacteraceae</taxon>
        <taxon>Noviluteimonas</taxon>
    </lineage>
</organism>
<dbReference type="STRING" id="1300345.LF41_48"/>
<proteinExistence type="predicted"/>
<reference evidence="4 5" key="1">
    <citation type="submission" date="2014-09" db="EMBL/GenBank/DDBJ databases">
        <title>Genome sequences of Lysobacter dokdonensis DS-58.</title>
        <authorList>
            <person name="Kim J.F."/>
            <person name="Kwak M.-J."/>
        </authorList>
    </citation>
    <scope>NUCLEOTIDE SEQUENCE [LARGE SCALE GENOMIC DNA]</scope>
    <source>
        <strain evidence="4 5">DS-58</strain>
    </source>
</reference>
<feature type="domain" description="HYR" evidence="3">
    <location>
        <begin position="581"/>
        <end position="661"/>
    </location>
</feature>
<dbReference type="NCBIfam" id="NF038114">
    <property type="entry name" value="rightmost"/>
    <property type="match status" value="1"/>
</dbReference>
<comment type="caution">
    <text evidence="4">The sequence shown here is derived from an EMBL/GenBank/DDBJ whole genome shotgun (WGS) entry which is preliminary data.</text>
</comment>
<dbReference type="PROSITE" id="PS50825">
    <property type="entry name" value="HYR"/>
    <property type="match status" value="3"/>
</dbReference>
<evidence type="ECO:0000256" key="2">
    <source>
        <dbReference type="SAM" id="SignalP"/>
    </source>
</evidence>
<dbReference type="PATRIC" id="fig|1300345.3.peg.48"/>
<evidence type="ECO:0000313" key="5">
    <source>
        <dbReference type="Proteomes" id="UP000030518"/>
    </source>
</evidence>
<dbReference type="Pfam" id="PF02010">
    <property type="entry name" value="REJ"/>
    <property type="match status" value="1"/>
</dbReference>
<feature type="domain" description="HYR" evidence="3">
    <location>
        <begin position="976"/>
        <end position="1057"/>
    </location>
</feature>
<dbReference type="Pfam" id="PF02494">
    <property type="entry name" value="HYR"/>
    <property type="match status" value="7"/>
</dbReference>
<dbReference type="RefSeq" id="WP_052115990.1">
    <property type="nucleotide sequence ID" value="NZ_JRKJ01000001.1"/>
</dbReference>
<dbReference type="InterPro" id="IPR002859">
    <property type="entry name" value="PKD/REJ-like"/>
</dbReference>
<sequence length="1171" mass="117019">MRTHLATGRGWGLFGFAILASLVAAPTWAACNGNPNARIDPGTQTVPERTGSAATIVTLDGSGSTPKNDDVVLSWQYLGSTPAGLSVTLNNPNTAKPTFASPNVGVGGASLRFRLTVTCGGTNSLETVVNVTDVLTNSPPTASAFISPLNPTEGQLVTLDGSASFDPDPGQSLTYTWTQISGTPIVALTNASANGSIKTFIAPNVPTTRTLGFRLTVSDGTLSAIADRTVNITWTNDPPIAALACPAGGVRVVDEGQSVTFDASASHDPDGAIAAYAWSQNVGLPNLGIGALTTASITFTAPQLGYNQLGGMTVTATVTDGSGVSASAACGLFINDRTAPVLVVPVDKLEEATSPVGAQVFYIATKQDAVEDALPVPIACTPPSGNVFALDASTTVACSAVDTAGNASNASFKISVVDTTPPTLSVPGDTMVEATGPSGAIGTFVATTSDLVDGNGAAACTPPSGSVFPLGDTLVTCSAADAHHNAASDKTFTFSVADSTPPTVAVPATITKEATSPAGANATFVVSANDVVDGALTPVCKIGGNLVASGDVFALGTNHLQCAATDTAGNTGTAGFDIIVQDTTPPALSLPDDLVEEATSAAGAIVSFTATANDIVSGNVPVTCTPSSGAQFALGHATVHCSATDGASNTASGSFDVHVRDTTPPALTLPADFDVEATSPAGAAVGFTATANDLVSGDVPVTCTPASGTTLALGPTTVSCSATDDAGNAGNGSFVATVVDTTPPALVVPADITSEATSAAGAVVTFATSASDIVSGNVPTTCMPLSGTTFALGAATVACTAIDGAGNTGSATFKVTVVDTTPPQLTVPANIIEEATSPAGATVHFTPTATDLVDANVAIVCTPASNTTFGLGITTVSCTATDDAGNSSGGSFTVTVRDTTAPTLHLPADFTREATSAAGAAATYVATADDIVDTSVTATCLPLSGSTFPLGYTTVACSATDDAGNSANGSFKVRVVDTTAPTIAAHADVDATAQSNSQAAVTYTNPTATDLVDGNLATTCVLASGSTFAVGATTVTCTATDEAGNTRTSTFKVNVRYAFNGFFRPIDNLPIVNSVNAGQAIPVKFSLGGNQGLQIFAAGWPKVAWMACQANTVQDVVEETVTAGNSSLSYSADGQYNYVWKTDKAWAGTCRQLQLKFADGTTQTAHFIFKK</sequence>